<keyword evidence="8" id="KW-1185">Reference proteome</keyword>
<evidence type="ECO:0000256" key="5">
    <source>
        <dbReference type="ARBA" id="ARBA00023012"/>
    </source>
</evidence>
<dbReference type="InterPro" id="IPR036890">
    <property type="entry name" value="HATPase_C_sf"/>
</dbReference>
<dbReference type="EMBL" id="WTYY01000001">
    <property type="protein sequence ID" value="MXO87418.1"/>
    <property type="molecule type" value="Genomic_DNA"/>
</dbReference>
<feature type="transmembrane region" description="Helical" evidence="6">
    <location>
        <begin position="248"/>
        <end position="267"/>
    </location>
</feature>
<dbReference type="GO" id="GO:0004673">
    <property type="term" value="F:protein histidine kinase activity"/>
    <property type="evidence" value="ECO:0007669"/>
    <property type="project" value="UniProtKB-EC"/>
</dbReference>
<dbReference type="GO" id="GO:0000160">
    <property type="term" value="P:phosphorelay signal transduction system"/>
    <property type="evidence" value="ECO:0007669"/>
    <property type="project" value="UniProtKB-KW"/>
</dbReference>
<keyword evidence="6" id="KW-1133">Transmembrane helix</keyword>
<organism evidence="7 8">
    <name type="scientific">Alteraurantiacibacter aestuarii</name>
    <dbReference type="NCBI Taxonomy" id="650004"/>
    <lineage>
        <taxon>Bacteria</taxon>
        <taxon>Pseudomonadati</taxon>
        <taxon>Pseudomonadota</taxon>
        <taxon>Alphaproteobacteria</taxon>
        <taxon>Sphingomonadales</taxon>
        <taxon>Erythrobacteraceae</taxon>
        <taxon>Alteraurantiacibacter</taxon>
    </lineage>
</organism>
<protein>
    <recommendedName>
        <fullName evidence="2">histidine kinase</fullName>
        <ecNumber evidence="2">2.7.13.3</ecNumber>
    </recommendedName>
</protein>
<feature type="transmembrane region" description="Helical" evidence="6">
    <location>
        <begin position="306"/>
        <end position="326"/>
    </location>
</feature>
<dbReference type="RefSeq" id="WP_160589358.1">
    <property type="nucleotide sequence ID" value="NZ_BAAAFP010000002.1"/>
</dbReference>
<feature type="transmembrane region" description="Helical" evidence="6">
    <location>
        <begin position="12"/>
        <end position="31"/>
    </location>
</feature>
<feature type="transmembrane region" description="Helical" evidence="6">
    <location>
        <begin position="279"/>
        <end position="300"/>
    </location>
</feature>
<evidence type="ECO:0000313" key="7">
    <source>
        <dbReference type="EMBL" id="MXO87418.1"/>
    </source>
</evidence>
<dbReference type="OrthoDB" id="9797605at2"/>
<name>A0A844ZI05_9SPHN</name>
<dbReference type="CDD" id="cd16917">
    <property type="entry name" value="HATPase_UhpB-NarQ-NarX-like"/>
    <property type="match status" value="1"/>
</dbReference>
<keyword evidence="6" id="KW-0472">Membrane</keyword>
<dbReference type="InterPro" id="IPR050482">
    <property type="entry name" value="Sensor_HK_TwoCompSys"/>
</dbReference>
<comment type="catalytic activity">
    <reaction evidence="1">
        <text>ATP + protein L-histidine = ADP + protein N-phospho-L-histidine.</text>
        <dbReference type="EC" id="2.7.13.3"/>
    </reaction>
</comment>
<proteinExistence type="predicted"/>
<evidence type="ECO:0000256" key="2">
    <source>
        <dbReference type="ARBA" id="ARBA00012438"/>
    </source>
</evidence>
<dbReference type="AlphaFoldDB" id="A0A844ZI05"/>
<reference evidence="7 8" key="1">
    <citation type="submission" date="2019-12" db="EMBL/GenBank/DDBJ databases">
        <title>Genomic-based taxomic classification of the family Erythrobacteraceae.</title>
        <authorList>
            <person name="Xu L."/>
        </authorList>
    </citation>
    <scope>NUCLEOTIDE SEQUENCE [LARGE SCALE GENOMIC DNA]</scope>
    <source>
        <strain evidence="7 8">JCM 16339</strain>
    </source>
</reference>
<dbReference type="SUPFAM" id="SSF55874">
    <property type="entry name" value="ATPase domain of HSP90 chaperone/DNA topoisomerase II/histidine kinase"/>
    <property type="match status" value="1"/>
</dbReference>
<feature type="transmembrane region" description="Helical" evidence="6">
    <location>
        <begin position="192"/>
        <end position="212"/>
    </location>
</feature>
<accession>A0A844ZI05</accession>
<dbReference type="Gene3D" id="1.20.5.1930">
    <property type="match status" value="1"/>
</dbReference>
<evidence type="ECO:0000256" key="6">
    <source>
        <dbReference type="SAM" id="Phobius"/>
    </source>
</evidence>
<dbReference type="PANTHER" id="PTHR24421">
    <property type="entry name" value="NITRATE/NITRITE SENSOR PROTEIN NARX-RELATED"/>
    <property type="match status" value="1"/>
</dbReference>
<evidence type="ECO:0000256" key="1">
    <source>
        <dbReference type="ARBA" id="ARBA00000085"/>
    </source>
</evidence>
<sequence>MALHWRKDWPQLLFAILVLQALYWLFLTPVFDPQTRPLERILPIAYEVATLASPDWDAVEAAQFEATDVPWEDCCEEGYRAFRVIFELDTVPREGIGEVPVVGADNYQAWINGSLHYGAGRMVLPDLTYHGRAYRGIHRLPAGVLNVGRNEITYILASHEGTGGFLVAEPTLGEYDQVVATFNLRRFLLNDYLQICTVVGFLVALLAFVAWARSGRQGYLFWLGMLSFSWAGMLFHEDWADPPIGGRLFMNAVVPLGVMIPAAWVNLSNNWAGRPLRFVLPLSMAGWLLCIAIFLIGNFLDPQNDAGPMALWAFSGAMAVLFAGLILWKMNWIARDRFWEAAIFLLLAVMSLRDYIGRIFDLNIGTQTDYALPFLLVALAASFLSRNIRLFRSAEEINALLQVQLDERTAELAVAHDREKILLSQQAHQDERRRIMADMHDGLGSQLMSMLLSARRGNADPAQYATGLQSAIDEMRLMIDSMDSVGESLAAALVLFRERAQARVLDAGFAFDWQQEPSAPLPQLPPRAVLQVFRILQEAVTNALKHSSGDSISVHVSAAQITISDNGDALGKVRTGGRGLDNMAARAGSIGGIFELERVGEMTVARLQLPGDDEGADTA</sequence>
<keyword evidence="3" id="KW-0808">Transferase</keyword>
<evidence type="ECO:0000313" key="8">
    <source>
        <dbReference type="Proteomes" id="UP000435243"/>
    </source>
</evidence>
<evidence type="ECO:0000256" key="4">
    <source>
        <dbReference type="ARBA" id="ARBA00022777"/>
    </source>
</evidence>
<keyword evidence="5" id="KW-0902">Two-component regulatory system</keyword>
<gene>
    <name evidence="7" type="ORF">GRI32_01530</name>
</gene>
<comment type="caution">
    <text evidence="7">The sequence shown here is derived from an EMBL/GenBank/DDBJ whole genome shotgun (WGS) entry which is preliminary data.</text>
</comment>
<keyword evidence="4" id="KW-0418">Kinase</keyword>
<dbReference type="Gene3D" id="3.30.565.10">
    <property type="entry name" value="Histidine kinase-like ATPase, C-terminal domain"/>
    <property type="match status" value="1"/>
</dbReference>
<evidence type="ECO:0000256" key="3">
    <source>
        <dbReference type="ARBA" id="ARBA00022679"/>
    </source>
</evidence>
<dbReference type="EC" id="2.7.13.3" evidence="2"/>
<feature type="transmembrane region" description="Helical" evidence="6">
    <location>
        <begin position="368"/>
        <end position="385"/>
    </location>
</feature>
<feature type="transmembrane region" description="Helical" evidence="6">
    <location>
        <begin position="219"/>
        <end position="236"/>
    </location>
</feature>
<dbReference type="PANTHER" id="PTHR24421:SF10">
    <property type="entry name" value="NITRATE_NITRITE SENSOR PROTEIN NARQ"/>
    <property type="match status" value="1"/>
</dbReference>
<keyword evidence="6" id="KW-0812">Transmembrane</keyword>
<dbReference type="Proteomes" id="UP000435243">
    <property type="component" value="Unassembled WGS sequence"/>
</dbReference>